<evidence type="ECO:0000313" key="2">
    <source>
        <dbReference type="EMBL" id="KAK6167874.1"/>
    </source>
</evidence>
<dbReference type="SMART" id="SM00355">
    <property type="entry name" value="ZnF_C2H2"/>
    <property type="match status" value="2"/>
</dbReference>
<gene>
    <name evidence="2" type="ORF">SNE40_021803</name>
</gene>
<proteinExistence type="predicted"/>
<evidence type="ECO:0000259" key="1">
    <source>
        <dbReference type="SMART" id="SM00355"/>
    </source>
</evidence>
<feature type="domain" description="C2H2-type" evidence="1">
    <location>
        <begin position="6"/>
        <end position="29"/>
    </location>
</feature>
<evidence type="ECO:0000313" key="3">
    <source>
        <dbReference type="Proteomes" id="UP001347796"/>
    </source>
</evidence>
<name>A0AAN8GGX0_PATCE</name>
<dbReference type="PANTHER" id="PTHR46579">
    <property type="entry name" value="F5/8 TYPE C DOMAIN-CONTAINING PROTEIN-RELATED"/>
    <property type="match status" value="1"/>
</dbReference>
<organism evidence="2 3">
    <name type="scientific">Patella caerulea</name>
    <name type="common">Rayed Mediterranean limpet</name>
    <dbReference type="NCBI Taxonomy" id="87958"/>
    <lineage>
        <taxon>Eukaryota</taxon>
        <taxon>Metazoa</taxon>
        <taxon>Spiralia</taxon>
        <taxon>Lophotrochozoa</taxon>
        <taxon>Mollusca</taxon>
        <taxon>Gastropoda</taxon>
        <taxon>Patellogastropoda</taxon>
        <taxon>Patelloidea</taxon>
        <taxon>Patellidae</taxon>
        <taxon>Patella</taxon>
    </lineage>
</organism>
<dbReference type="PANTHER" id="PTHR46579:SF1">
    <property type="entry name" value="F5_8 TYPE C DOMAIN-CONTAINING PROTEIN"/>
    <property type="match status" value="1"/>
</dbReference>
<keyword evidence="3" id="KW-1185">Reference proteome</keyword>
<accession>A0AAN8GGX0</accession>
<comment type="caution">
    <text evidence="2">The sequence shown here is derived from an EMBL/GenBank/DDBJ whole genome shotgun (WGS) entry which is preliminary data.</text>
</comment>
<dbReference type="InterPro" id="IPR013087">
    <property type="entry name" value="Znf_C2H2_type"/>
</dbReference>
<dbReference type="EMBL" id="JAZGQO010000018">
    <property type="protein sequence ID" value="KAK6167874.1"/>
    <property type="molecule type" value="Genomic_DNA"/>
</dbReference>
<protein>
    <recommendedName>
        <fullName evidence="1">C2H2-type domain-containing protein</fullName>
    </recommendedName>
</protein>
<reference evidence="2 3" key="1">
    <citation type="submission" date="2024-01" db="EMBL/GenBank/DDBJ databases">
        <title>The genome of the rayed Mediterranean limpet Patella caerulea (Linnaeus, 1758).</title>
        <authorList>
            <person name="Anh-Thu Weber A."/>
            <person name="Halstead-Nussloch G."/>
        </authorList>
    </citation>
    <scope>NUCLEOTIDE SEQUENCE [LARGE SCALE GENOMIC DNA]</scope>
    <source>
        <strain evidence="2">AATW-2023a</strain>
        <tissue evidence="2">Whole specimen</tissue>
    </source>
</reference>
<feature type="domain" description="C2H2-type" evidence="1">
    <location>
        <begin position="37"/>
        <end position="62"/>
    </location>
</feature>
<dbReference type="Proteomes" id="UP001347796">
    <property type="component" value="Unassembled WGS sequence"/>
</dbReference>
<sequence>MDNSNFLCSLCVFESANFVDFRRHYVRYHQNDPNFYVSCSLGSCVYSTKKWANYRVHLHRKHKNYNNEENVNDEVFNFNDHEIDIEPVENFSCSEDISAFNAMFTLSLEAKHNLSQSAIDSVISSTNTLFENHMETINYQIRKKLQDLNVDDSFLNDIFPLNLLNYLDSNSKRKTYYKHNLETYLEPREVVIRRKFVTKNRKTKEIPCVGYYVPFAKNIKNLLSLPEVWHYIRNPHASSDGYLYDICDGEHLRNDNFFKQHPHALQVVLNCDDMEIVNPLGSHIKKHKITIFYFTLANVPPQHRSKLSSIQLLAIGKTTDCRQENGDLKLLSDFITTINCMSTQGIRMDIHGDEHIIYGKLVIAACDTLASNWLGKFKEGVAFALRNCRNCDVENSQIKYKFVERQVQLRTLEIHRERCDALRSLTSQSKQYWSKIWGINGSSPLLDIDFDITTGLVMDPMHVLLEGVVPHELSQVLFHFVSVKKMFSIEWLNSELKSFEYSYIHKHAKPEPIDKKFFESSVKIKQCAAGMLTLIHVLPIIIGRKVPPDNQHWSNTLRLIQIVLFCTSTYCSFETVFNLECLIAEYLYNFKSELYPKASFTPKMHYLIHLPSQMRKFGPLRHHWCMRFEGKNGYFANKRYKNFKNLPRTLAFRHQLHMSYMQADSKGGFSSSFLYACDEIGTGEEADFAERHPDLSDKYLTISNERIVYITKSVTIHGIKYEKGCALVLDYDECENPTLAILEEVVIRGQHKYFVVHRVQSEYNPHILSYVFDEVNRKDIIPFSDLKFKWALSVYRYGRQNTVMNVNCHALPYPL</sequence>
<dbReference type="AlphaFoldDB" id="A0AAN8GGX0"/>